<dbReference type="InterPro" id="IPR036388">
    <property type="entry name" value="WH-like_DNA-bd_sf"/>
</dbReference>
<keyword evidence="7" id="KW-1185">Reference proteome</keyword>
<dbReference type="GO" id="GO:0043565">
    <property type="term" value="F:sequence-specific DNA binding"/>
    <property type="evidence" value="ECO:0007669"/>
    <property type="project" value="TreeGrafter"/>
</dbReference>
<dbReference type="PROSITE" id="PS50931">
    <property type="entry name" value="HTH_LYSR"/>
    <property type="match status" value="1"/>
</dbReference>
<evidence type="ECO:0000256" key="4">
    <source>
        <dbReference type="ARBA" id="ARBA00023163"/>
    </source>
</evidence>
<dbReference type="Proteomes" id="UP000198894">
    <property type="component" value="Unassembled WGS sequence"/>
</dbReference>
<proteinExistence type="inferred from homology"/>
<dbReference type="PRINTS" id="PR00039">
    <property type="entry name" value="HTHLYSR"/>
</dbReference>
<dbReference type="GO" id="GO:0006351">
    <property type="term" value="P:DNA-templated transcription"/>
    <property type="evidence" value="ECO:0007669"/>
    <property type="project" value="TreeGrafter"/>
</dbReference>
<sequence length="302" mass="32720">MRLDQFSGIVAFVKVAEAKSFTRAAAELGVAPASLSEAVKGLEERLGVRLLNRTTRSVGLTEAGAHYFDHVRPAAEEIRAAGAALRETRDRPAGTLRLSLPWIAAPLLIEPLMGPFMDAYPEVRLSLIFDDNFVDIAAQGFDAGLRIGELLEKDMIGARLGGPLQTVVLGSPDYLARNGSPKRPADLAAHRCIAFAFTRTRAISPWEFVVDGRQVEFTPDPCLVVNTLPLCITAAAQGLGLAFAVEGLAAPLLASGALVKVLEPFCPTYEPLHLYYPSRRLVPPKLRAFIDFVRANAHNLRI</sequence>
<evidence type="ECO:0000256" key="1">
    <source>
        <dbReference type="ARBA" id="ARBA00009437"/>
    </source>
</evidence>
<dbReference type="Gene3D" id="3.40.190.290">
    <property type="match status" value="1"/>
</dbReference>
<keyword evidence="3 6" id="KW-0238">DNA-binding</keyword>
<dbReference type="GO" id="GO:0003700">
    <property type="term" value="F:DNA-binding transcription factor activity"/>
    <property type="evidence" value="ECO:0007669"/>
    <property type="project" value="InterPro"/>
</dbReference>
<dbReference type="FunFam" id="1.10.10.10:FF:000001">
    <property type="entry name" value="LysR family transcriptional regulator"/>
    <property type="match status" value="1"/>
</dbReference>
<dbReference type="Pfam" id="PF00126">
    <property type="entry name" value="HTH_1"/>
    <property type="match status" value="1"/>
</dbReference>
<protein>
    <submittedName>
        <fullName evidence="6">DNA-binding transcriptional regulator, LysR family</fullName>
    </submittedName>
</protein>
<dbReference type="SUPFAM" id="SSF46785">
    <property type="entry name" value="Winged helix' DNA-binding domain"/>
    <property type="match status" value="1"/>
</dbReference>
<dbReference type="CDD" id="cd08474">
    <property type="entry name" value="PBP2_CrgA_like_5"/>
    <property type="match status" value="1"/>
</dbReference>
<name>A0A1G9E0I2_9HYPH</name>
<dbReference type="PANTHER" id="PTHR30537:SF1">
    <property type="entry name" value="HTH-TYPE TRANSCRIPTIONAL REGULATOR PGRR"/>
    <property type="match status" value="1"/>
</dbReference>
<dbReference type="SUPFAM" id="SSF53850">
    <property type="entry name" value="Periplasmic binding protein-like II"/>
    <property type="match status" value="1"/>
</dbReference>
<gene>
    <name evidence="6" type="ORF">SAMN05428953_11921</name>
</gene>
<evidence type="ECO:0000256" key="3">
    <source>
        <dbReference type="ARBA" id="ARBA00023125"/>
    </source>
</evidence>
<organism evidence="6 7">
    <name type="scientific">Mesorhizobium muleiense</name>
    <dbReference type="NCBI Taxonomy" id="1004279"/>
    <lineage>
        <taxon>Bacteria</taxon>
        <taxon>Pseudomonadati</taxon>
        <taxon>Pseudomonadota</taxon>
        <taxon>Alphaproteobacteria</taxon>
        <taxon>Hyphomicrobiales</taxon>
        <taxon>Phyllobacteriaceae</taxon>
        <taxon>Mesorhizobium</taxon>
    </lineage>
</organism>
<dbReference type="InterPro" id="IPR000847">
    <property type="entry name" value="LysR_HTH_N"/>
</dbReference>
<feature type="domain" description="HTH lysR-type" evidence="5">
    <location>
        <begin position="1"/>
        <end position="61"/>
    </location>
</feature>
<dbReference type="Gene3D" id="1.10.10.10">
    <property type="entry name" value="Winged helix-like DNA-binding domain superfamily/Winged helix DNA-binding domain"/>
    <property type="match status" value="1"/>
</dbReference>
<evidence type="ECO:0000256" key="2">
    <source>
        <dbReference type="ARBA" id="ARBA00023015"/>
    </source>
</evidence>
<dbReference type="PANTHER" id="PTHR30537">
    <property type="entry name" value="HTH-TYPE TRANSCRIPTIONAL REGULATOR"/>
    <property type="match status" value="1"/>
</dbReference>
<dbReference type="InterPro" id="IPR036390">
    <property type="entry name" value="WH_DNA-bd_sf"/>
</dbReference>
<comment type="similarity">
    <text evidence="1">Belongs to the LysR transcriptional regulatory family.</text>
</comment>
<dbReference type="RefSeq" id="WP_091598063.1">
    <property type="nucleotide sequence ID" value="NZ_FNEE01000019.1"/>
</dbReference>
<keyword evidence="4" id="KW-0804">Transcription</keyword>
<reference evidence="7" key="1">
    <citation type="submission" date="2016-10" db="EMBL/GenBank/DDBJ databases">
        <authorList>
            <person name="Varghese N."/>
            <person name="Submissions S."/>
        </authorList>
    </citation>
    <scope>NUCLEOTIDE SEQUENCE [LARGE SCALE GENOMIC DNA]</scope>
    <source>
        <strain evidence="7">CGMCC 1.11022</strain>
    </source>
</reference>
<keyword evidence="2" id="KW-0805">Transcription regulation</keyword>
<dbReference type="EMBL" id="FNEE01000019">
    <property type="protein sequence ID" value="SDK69631.1"/>
    <property type="molecule type" value="Genomic_DNA"/>
</dbReference>
<dbReference type="AlphaFoldDB" id="A0A1G9E0I2"/>
<dbReference type="Pfam" id="PF03466">
    <property type="entry name" value="LysR_substrate"/>
    <property type="match status" value="1"/>
</dbReference>
<evidence type="ECO:0000313" key="7">
    <source>
        <dbReference type="Proteomes" id="UP000198894"/>
    </source>
</evidence>
<dbReference type="InterPro" id="IPR058163">
    <property type="entry name" value="LysR-type_TF_proteobact-type"/>
</dbReference>
<evidence type="ECO:0000313" key="6">
    <source>
        <dbReference type="EMBL" id="SDK69631.1"/>
    </source>
</evidence>
<accession>A0A1G9E0I2</accession>
<dbReference type="InterPro" id="IPR005119">
    <property type="entry name" value="LysR_subst-bd"/>
</dbReference>
<evidence type="ECO:0000259" key="5">
    <source>
        <dbReference type="PROSITE" id="PS50931"/>
    </source>
</evidence>